<dbReference type="InterPro" id="IPR011009">
    <property type="entry name" value="Kinase-like_dom_sf"/>
</dbReference>
<dbReference type="EMBL" id="MU128996">
    <property type="protein sequence ID" value="KAF9511727.1"/>
    <property type="molecule type" value="Genomic_DNA"/>
</dbReference>
<dbReference type="AlphaFoldDB" id="A0A9P6AU48"/>
<accession>A0A9P6AU48</accession>
<dbReference type="InterPro" id="IPR051681">
    <property type="entry name" value="Ser/Thr_Kinases-Pseudokinases"/>
</dbReference>
<evidence type="ECO:0000313" key="3">
    <source>
        <dbReference type="Proteomes" id="UP000886523"/>
    </source>
</evidence>
<evidence type="ECO:0000313" key="2">
    <source>
        <dbReference type="EMBL" id="KAF9511727.1"/>
    </source>
</evidence>
<comment type="caution">
    <text evidence="2">The sequence shown here is derived from an EMBL/GenBank/DDBJ whole genome shotgun (WGS) entry which is preliminary data.</text>
</comment>
<dbReference type="PANTHER" id="PTHR44329">
    <property type="entry name" value="SERINE/THREONINE-PROTEIN KINASE TNNI3K-RELATED"/>
    <property type="match status" value="1"/>
</dbReference>
<dbReference type="OrthoDB" id="3257280at2759"/>
<evidence type="ECO:0000259" key="1">
    <source>
        <dbReference type="PROSITE" id="PS50011"/>
    </source>
</evidence>
<dbReference type="InterPro" id="IPR000719">
    <property type="entry name" value="Prot_kinase_dom"/>
</dbReference>
<keyword evidence="3" id="KW-1185">Reference proteome</keyword>
<dbReference type="PROSITE" id="PS50011">
    <property type="entry name" value="PROTEIN_KINASE_DOM"/>
    <property type="match status" value="1"/>
</dbReference>
<dbReference type="CDD" id="cd00180">
    <property type="entry name" value="PKc"/>
    <property type="match status" value="1"/>
</dbReference>
<proteinExistence type="predicted"/>
<organism evidence="2 3">
    <name type="scientific">Hydnum rufescens UP504</name>
    <dbReference type="NCBI Taxonomy" id="1448309"/>
    <lineage>
        <taxon>Eukaryota</taxon>
        <taxon>Fungi</taxon>
        <taxon>Dikarya</taxon>
        <taxon>Basidiomycota</taxon>
        <taxon>Agaricomycotina</taxon>
        <taxon>Agaricomycetes</taxon>
        <taxon>Cantharellales</taxon>
        <taxon>Hydnaceae</taxon>
        <taxon>Hydnum</taxon>
    </lineage>
</organism>
<dbReference type="GO" id="GO:0005524">
    <property type="term" value="F:ATP binding"/>
    <property type="evidence" value="ECO:0007669"/>
    <property type="project" value="InterPro"/>
</dbReference>
<reference evidence="2" key="1">
    <citation type="journal article" date="2020" name="Nat. Commun.">
        <title>Large-scale genome sequencing of mycorrhizal fungi provides insights into the early evolution of symbiotic traits.</title>
        <authorList>
            <person name="Miyauchi S."/>
            <person name="Kiss E."/>
            <person name="Kuo A."/>
            <person name="Drula E."/>
            <person name="Kohler A."/>
            <person name="Sanchez-Garcia M."/>
            <person name="Morin E."/>
            <person name="Andreopoulos B."/>
            <person name="Barry K.W."/>
            <person name="Bonito G."/>
            <person name="Buee M."/>
            <person name="Carver A."/>
            <person name="Chen C."/>
            <person name="Cichocki N."/>
            <person name="Clum A."/>
            <person name="Culley D."/>
            <person name="Crous P.W."/>
            <person name="Fauchery L."/>
            <person name="Girlanda M."/>
            <person name="Hayes R.D."/>
            <person name="Keri Z."/>
            <person name="LaButti K."/>
            <person name="Lipzen A."/>
            <person name="Lombard V."/>
            <person name="Magnuson J."/>
            <person name="Maillard F."/>
            <person name="Murat C."/>
            <person name="Nolan M."/>
            <person name="Ohm R.A."/>
            <person name="Pangilinan J."/>
            <person name="Pereira M.F."/>
            <person name="Perotto S."/>
            <person name="Peter M."/>
            <person name="Pfister S."/>
            <person name="Riley R."/>
            <person name="Sitrit Y."/>
            <person name="Stielow J.B."/>
            <person name="Szollosi G."/>
            <person name="Zifcakova L."/>
            <person name="Stursova M."/>
            <person name="Spatafora J.W."/>
            <person name="Tedersoo L."/>
            <person name="Vaario L.M."/>
            <person name="Yamada A."/>
            <person name="Yan M."/>
            <person name="Wang P."/>
            <person name="Xu J."/>
            <person name="Bruns T."/>
            <person name="Baldrian P."/>
            <person name="Vilgalys R."/>
            <person name="Dunand C."/>
            <person name="Henrissat B."/>
            <person name="Grigoriev I.V."/>
            <person name="Hibbett D."/>
            <person name="Nagy L.G."/>
            <person name="Martin F.M."/>
        </authorList>
    </citation>
    <scope>NUCLEOTIDE SEQUENCE</scope>
    <source>
        <strain evidence="2">UP504</strain>
    </source>
</reference>
<name>A0A9P6AU48_9AGAM</name>
<protein>
    <recommendedName>
        <fullName evidence="1">Protein kinase domain-containing protein</fullName>
    </recommendedName>
</protein>
<gene>
    <name evidence="2" type="ORF">BS47DRAFT_1486664</name>
</gene>
<dbReference type="Gene3D" id="1.10.510.10">
    <property type="entry name" value="Transferase(Phosphotransferase) domain 1"/>
    <property type="match status" value="1"/>
</dbReference>
<dbReference type="Proteomes" id="UP000886523">
    <property type="component" value="Unassembled WGS sequence"/>
</dbReference>
<dbReference type="GO" id="GO:0004674">
    <property type="term" value="F:protein serine/threonine kinase activity"/>
    <property type="evidence" value="ECO:0007669"/>
    <property type="project" value="TreeGrafter"/>
</dbReference>
<dbReference type="SMART" id="SM00220">
    <property type="entry name" value="S_TKc"/>
    <property type="match status" value="1"/>
</dbReference>
<feature type="domain" description="Protein kinase" evidence="1">
    <location>
        <begin position="175"/>
        <end position="404"/>
    </location>
</feature>
<dbReference type="SUPFAM" id="SSF56112">
    <property type="entry name" value="Protein kinase-like (PK-like)"/>
    <property type="match status" value="1"/>
</dbReference>
<sequence>MSTTPSGSTAKFLGDTSFRIPSGCYPYSSTVKTHHHDALYRTGSPSPLIPIELEVHTFELRENEEKAFIDYKSDPRFYDSGHRMTLSYRRNNDEPDAIENKIIDSSDETDDKASAVLDVVHELLPTIPHFYPTITGITLKTIGGKITATFGEDVVAIIQYLPIPSHLSHIPTAPINELQKVSNLGFWEERVVWKGETYVFKMIIGNLQDTLRQLTVLDKLSGSPHIVNVEAIVTNRDSDTVRGFLAPFMSSGDLEGAFYIARQTQRLSWARQITCGVVDLHSLSVYKGDLAPKNVHIASGQVVLDLTAIGFSPEFVAPEVLEEYGDDISESGSELTASGDVYSLGLLLYVVAEEKCEDIDPTKWHDGRTCAWYKEIVKRCLVSDPEARPSAAEVLSLLEKGEVLG</sequence>